<protein>
    <recommendedName>
        <fullName evidence="4">HAD family hydrolase</fullName>
    </recommendedName>
</protein>
<dbReference type="EMBL" id="BAAANN010000011">
    <property type="protein sequence ID" value="GAA1959561.1"/>
    <property type="molecule type" value="Genomic_DNA"/>
</dbReference>
<evidence type="ECO:0000313" key="2">
    <source>
        <dbReference type="EMBL" id="GAA1959561.1"/>
    </source>
</evidence>
<evidence type="ECO:0008006" key="4">
    <source>
        <dbReference type="Google" id="ProtNLM"/>
    </source>
</evidence>
<accession>A0ABN2QWT9</accession>
<comment type="caution">
    <text evidence="2">The sequence shown here is derived from an EMBL/GenBank/DDBJ whole genome shotgun (WGS) entry which is preliminary data.</text>
</comment>
<dbReference type="Proteomes" id="UP001501116">
    <property type="component" value="Unassembled WGS sequence"/>
</dbReference>
<organism evidence="2 3">
    <name type="scientific">Amycolatopsis minnesotensis</name>
    <dbReference type="NCBI Taxonomy" id="337894"/>
    <lineage>
        <taxon>Bacteria</taxon>
        <taxon>Bacillati</taxon>
        <taxon>Actinomycetota</taxon>
        <taxon>Actinomycetes</taxon>
        <taxon>Pseudonocardiales</taxon>
        <taxon>Pseudonocardiaceae</taxon>
        <taxon>Amycolatopsis</taxon>
    </lineage>
</organism>
<keyword evidence="3" id="KW-1185">Reference proteome</keyword>
<dbReference type="InterPro" id="IPR023214">
    <property type="entry name" value="HAD_sf"/>
</dbReference>
<evidence type="ECO:0000256" key="1">
    <source>
        <dbReference type="SAM" id="MobiDB-lite"/>
    </source>
</evidence>
<sequence>MKRVCPETLRLSPRSDALARVPPNSANDPREKTVTGVTTDVRTSRHNRLEPVRTAILDRACALLSLDVFDTVLWRRVPRPTDLFGVLGSGLRRDGLIPSWLTDATFRQMRIDAEGAARAAGGALGEEVSLADIWRSMPRALLHDVPLEKYVAEEVRVERAFTEVDPDVAELIALAAQHALPLIVVSDTYFTDAQLRHLLDRRGLEPLRDARVFRSQEHGADKASGLWEVVLQNLPGTAPEQILHVGDNETADHDVPGKLGIRTVHFRRIDECFADVLDREGVPLDPRDHRYPTRLDPEHGDFGLTGLRAKVLQANGTAAGSATATAWRFGASVLGPVLTGFAEWVARTAHEAGWPTVWCPMREGELLADLVDSAALQHGWPVRARPIWLSRHVVSLAALDATDRARVRDFIRQRHLLTVRQLLTILELRPGEVPLLAADLETVLDHSGISEKVSVALTETPYLLNRLACTTTAARERLLTVLDEAGALDSPELPLVDLGWGGTIQLHLARVLRGTRSDVVPSALYLATDERSAQLQREGLRAQGFLGQTGHPREVAYPITRSPEVIEQCVNAICGSLVAFTDDATPVLAPVTGTKAQELERRAAQDGIRAFQARWNRQVASTDQPHAPLHAASSWLANILVSALRAPTAREASVFGNWRHEDNFGSAVITRVFPEDLRQAIPYLSPNDLGDLRLRDAFWPALLAASDPHLGAASRALASGAVDPIAFEPAGEESATTLRFLTGDGQWHDGADRRVRVNHNGLSFARMTVHAEDIVAVSLAVPGRPALVRIDWIEANVVTGGRRETITWDTPETLAALTFVDCTWTGANLVQFHSPLAAIWLPLAASTGAPSTTVCVTAGFAMLPTSRSGLGMRLPPASRAQRAQALLRRELRARGVRGFATTAARAVVRRIARW</sequence>
<gene>
    <name evidence="2" type="ORF">GCM10009754_32610</name>
</gene>
<feature type="region of interest" description="Disordered" evidence="1">
    <location>
        <begin position="13"/>
        <end position="39"/>
    </location>
</feature>
<evidence type="ECO:0000313" key="3">
    <source>
        <dbReference type="Proteomes" id="UP001501116"/>
    </source>
</evidence>
<reference evidence="2 3" key="1">
    <citation type="journal article" date="2019" name="Int. J. Syst. Evol. Microbiol.">
        <title>The Global Catalogue of Microorganisms (GCM) 10K type strain sequencing project: providing services to taxonomists for standard genome sequencing and annotation.</title>
        <authorList>
            <consortium name="The Broad Institute Genomics Platform"/>
            <consortium name="The Broad Institute Genome Sequencing Center for Infectious Disease"/>
            <person name="Wu L."/>
            <person name="Ma J."/>
        </authorList>
    </citation>
    <scope>NUCLEOTIDE SEQUENCE [LARGE SCALE GENOMIC DNA]</scope>
    <source>
        <strain evidence="2 3">JCM 14545</strain>
    </source>
</reference>
<name>A0ABN2QWT9_9PSEU</name>
<dbReference type="InterPro" id="IPR036412">
    <property type="entry name" value="HAD-like_sf"/>
</dbReference>
<dbReference type="Gene3D" id="3.40.50.1000">
    <property type="entry name" value="HAD superfamily/HAD-like"/>
    <property type="match status" value="1"/>
</dbReference>
<dbReference type="SUPFAM" id="SSF56784">
    <property type="entry name" value="HAD-like"/>
    <property type="match status" value="1"/>
</dbReference>
<proteinExistence type="predicted"/>